<sequence length="290" mass="32350">MSDAAELGAFLKARRAALDPADLGLPPGITQRRVKGLRREELAQLSGISVDYYTRLEQGRAKNVSDAVLDALARALRLTADEESYLRNLATPKRRPRSAPQRVRPELQQLLDAIQAPAFVFGRYLEVLAWNALGGAVSFDFGNLEERSMPKLVFTDERAKQLHPEWDAVCRELVAHLRAESGKYPGDPELARLVGELSLASEQFRKLWAEHAVREKAQGWKLIVNPVVGDLRLRYQTLRLPDDPDQGMVIYHAEPGSATERALGLLASWVAEAPTGERPVNTRPARPHAW</sequence>
<dbReference type="InterPro" id="IPR010982">
    <property type="entry name" value="Lambda_DNA-bd_dom_sf"/>
</dbReference>
<dbReference type="CDD" id="cd00093">
    <property type="entry name" value="HTH_XRE"/>
    <property type="match status" value="1"/>
</dbReference>
<dbReference type="PANTHER" id="PTHR35010:SF2">
    <property type="entry name" value="BLL4672 PROTEIN"/>
    <property type="match status" value="1"/>
</dbReference>
<dbReference type="STRING" id="546364.SAMN04489730_2493"/>
<protein>
    <submittedName>
        <fullName evidence="2">Helix-turn-helix domain-containing protein</fullName>
    </submittedName>
</protein>
<dbReference type="PANTHER" id="PTHR35010">
    <property type="entry name" value="BLL4672 PROTEIN-RELATED"/>
    <property type="match status" value="1"/>
</dbReference>
<dbReference type="RefSeq" id="WP_072476418.1">
    <property type="nucleotide sequence ID" value="NZ_FPJG01000006.1"/>
</dbReference>
<gene>
    <name evidence="2" type="ORF">SAMN04489730_2493</name>
</gene>
<reference evidence="3" key="1">
    <citation type="submission" date="2016-11" db="EMBL/GenBank/DDBJ databases">
        <authorList>
            <person name="Varghese N."/>
            <person name="Submissions S."/>
        </authorList>
    </citation>
    <scope>NUCLEOTIDE SEQUENCE [LARGE SCALE GENOMIC DNA]</scope>
    <source>
        <strain evidence="3">DSM 44671</strain>
    </source>
</reference>
<feature type="domain" description="HTH cro/C1-type" evidence="1">
    <location>
        <begin position="32"/>
        <end position="84"/>
    </location>
</feature>
<evidence type="ECO:0000313" key="2">
    <source>
        <dbReference type="EMBL" id="SFW65492.1"/>
    </source>
</evidence>
<dbReference type="GO" id="GO:0003677">
    <property type="term" value="F:DNA binding"/>
    <property type="evidence" value="ECO:0007669"/>
    <property type="project" value="InterPro"/>
</dbReference>
<dbReference type="Pfam" id="PF13560">
    <property type="entry name" value="HTH_31"/>
    <property type="match status" value="1"/>
</dbReference>
<dbReference type="AlphaFoldDB" id="A0A1K1R0N0"/>
<accession>A0A1K1R0N0</accession>
<dbReference type="EMBL" id="FPJG01000006">
    <property type="protein sequence ID" value="SFW65492.1"/>
    <property type="molecule type" value="Genomic_DNA"/>
</dbReference>
<dbReference type="InterPro" id="IPR041413">
    <property type="entry name" value="MLTR_LBD"/>
</dbReference>
<organism evidence="2 3">
    <name type="scientific">Amycolatopsis australiensis</name>
    <dbReference type="NCBI Taxonomy" id="546364"/>
    <lineage>
        <taxon>Bacteria</taxon>
        <taxon>Bacillati</taxon>
        <taxon>Actinomycetota</taxon>
        <taxon>Actinomycetes</taxon>
        <taxon>Pseudonocardiales</taxon>
        <taxon>Pseudonocardiaceae</taxon>
        <taxon>Amycolatopsis</taxon>
    </lineage>
</organism>
<dbReference type="Pfam" id="PF17765">
    <property type="entry name" value="MLTR_LBD"/>
    <property type="match status" value="1"/>
</dbReference>
<dbReference type="Proteomes" id="UP000182740">
    <property type="component" value="Unassembled WGS sequence"/>
</dbReference>
<evidence type="ECO:0000313" key="3">
    <source>
        <dbReference type="Proteomes" id="UP000182740"/>
    </source>
</evidence>
<dbReference type="PROSITE" id="PS50943">
    <property type="entry name" value="HTH_CROC1"/>
    <property type="match status" value="1"/>
</dbReference>
<dbReference type="InterPro" id="IPR001387">
    <property type="entry name" value="Cro/C1-type_HTH"/>
</dbReference>
<keyword evidence="3" id="KW-1185">Reference proteome</keyword>
<evidence type="ECO:0000259" key="1">
    <source>
        <dbReference type="PROSITE" id="PS50943"/>
    </source>
</evidence>
<dbReference type="Gene3D" id="3.30.450.180">
    <property type="match status" value="1"/>
</dbReference>
<name>A0A1K1R0N0_9PSEU</name>
<dbReference type="SUPFAM" id="SSF47413">
    <property type="entry name" value="lambda repressor-like DNA-binding domains"/>
    <property type="match status" value="1"/>
</dbReference>
<dbReference type="SMART" id="SM00530">
    <property type="entry name" value="HTH_XRE"/>
    <property type="match status" value="1"/>
</dbReference>
<dbReference type="Gene3D" id="1.10.260.40">
    <property type="entry name" value="lambda repressor-like DNA-binding domains"/>
    <property type="match status" value="1"/>
</dbReference>
<proteinExistence type="predicted"/>
<dbReference type="OrthoDB" id="4790304at2"/>